<comment type="caution">
    <text evidence="1">The sequence shown here is derived from an EMBL/GenBank/DDBJ whole genome shotgun (WGS) entry which is preliminary data.</text>
</comment>
<protein>
    <submittedName>
        <fullName evidence="1">Uncharacterized protein</fullName>
    </submittedName>
</protein>
<evidence type="ECO:0000313" key="1">
    <source>
        <dbReference type="EMBL" id="MPD02094.1"/>
    </source>
</evidence>
<keyword evidence="2" id="KW-1185">Reference proteome</keyword>
<gene>
    <name evidence="1" type="ORF">E2C01_097652</name>
</gene>
<dbReference type="AlphaFoldDB" id="A0A5B7K6A5"/>
<accession>A0A5B7K6A5</accession>
<name>A0A5B7K6A5_PORTR</name>
<organism evidence="1 2">
    <name type="scientific">Portunus trituberculatus</name>
    <name type="common">Swimming crab</name>
    <name type="synonym">Neptunus trituberculatus</name>
    <dbReference type="NCBI Taxonomy" id="210409"/>
    <lineage>
        <taxon>Eukaryota</taxon>
        <taxon>Metazoa</taxon>
        <taxon>Ecdysozoa</taxon>
        <taxon>Arthropoda</taxon>
        <taxon>Crustacea</taxon>
        <taxon>Multicrustacea</taxon>
        <taxon>Malacostraca</taxon>
        <taxon>Eumalacostraca</taxon>
        <taxon>Eucarida</taxon>
        <taxon>Decapoda</taxon>
        <taxon>Pleocyemata</taxon>
        <taxon>Brachyura</taxon>
        <taxon>Eubrachyura</taxon>
        <taxon>Portunoidea</taxon>
        <taxon>Portunidae</taxon>
        <taxon>Portuninae</taxon>
        <taxon>Portunus</taxon>
    </lineage>
</organism>
<reference evidence="1 2" key="1">
    <citation type="submission" date="2019-05" db="EMBL/GenBank/DDBJ databases">
        <title>Another draft genome of Portunus trituberculatus and its Hox gene families provides insights of decapod evolution.</title>
        <authorList>
            <person name="Jeong J.-H."/>
            <person name="Song I."/>
            <person name="Kim S."/>
            <person name="Choi T."/>
            <person name="Kim D."/>
            <person name="Ryu S."/>
            <person name="Kim W."/>
        </authorList>
    </citation>
    <scope>NUCLEOTIDE SEQUENCE [LARGE SCALE GENOMIC DNA]</scope>
    <source>
        <tissue evidence="1">Muscle</tissue>
    </source>
</reference>
<sequence>MTQLNTKLRRIMWHVNGRTLALQDEVEVLRLTYDCMVIFKVGLW</sequence>
<dbReference type="EMBL" id="VSRR010129901">
    <property type="protein sequence ID" value="MPD02094.1"/>
    <property type="molecule type" value="Genomic_DNA"/>
</dbReference>
<evidence type="ECO:0000313" key="2">
    <source>
        <dbReference type="Proteomes" id="UP000324222"/>
    </source>
</evidence>
<dbReference type="Proteomes" id="UP000324222">
    <property type="component" value="Unassembled WGS sequence"/>
</dbReference>
<proteinExistence type="predicted"/>